<feature type="domain" description="PEHE" evidence="2">
    <location>
        <begin position="901"/>
        <end position="1052"/>
    </location>
</feature>
<dbReference type="OrthoDB" id="6022640at2759"/>
<name>A0A8T3DMH9_9TELE</name>
<dbReference type="PANTHER" id="PTHR22443">
    <property type="entry name" value="NON-SPECIFIC LETHAL 1, ISOFORM M"/>
    <property type="match status" value="1"/>
</dbReference>
<dbReference type="PANTHER" id="PTHR22443:SF19">
    <property type="entry name" value="KAT8 REGULATORY NSL COMPLEX SUBUNIT 1-RELATED"/>
    <property type="match status" value="1"/>
</dbReference>
<dbReference type="GO" id="GO:0044545">
    <property type="term" value="C:NSL complex"/>
    <property type="evidence" value="ECO:0007669"/>
    <property type="project" value="TreeGrafter"/>
</dbReference>
<dbReference type="InterPro" id="IPR026180">
    <property type="entry name" value="NSL1"/>
</dbReference>
<feature type="region of interest" description="Disordered" evidence="1">
    <location>
        <begin position="1060"/>
        <end position="1119"/>
    </location>
</feature>
<dbReference type="GO" id="GO:0035035">
    <property type="term" value="F:histone acetyltransferase binding"/>
    <property type="evidence" value="ECO:0007669"/>
    <property type="project" value="TreeGrafter"/>
</dbReference>
<proteinExistence type="predicted"/>
<feature type="region of interest" description="Disordered" evidence="1">
    <location>
        <begin position="573"/>
        <end position="592"/>
    </location>
</feature>
<organism evidence="3 4">
    <name type="scientific">Albula goreensis</name>
    <dbReference type="NCBI Taxonomy" id="1534307"/>
    <lineage>
        <taxon>Eukaryota</taxon>
        <taxon>Metazoa</taxon>
        <taxon>Chordata</taxon>
        <taxon>Craniata</taxon>
        <taxon>Vertebrata</taxon>
        <taxon>Euteleostomi</taxon>
        <taxon>Actinopterygii</taxon>
        <taxon>Neopterygii</taxon>
        <taxon>Teleostei</taxon>
        <taxon>Albuliformes</taxon>
        <taxon>Albulidae</taxon>
        <taxon>Albula</taxon>
    </lineage>
</organism>
<gene>
    <name evidence="3" type="ORF">AGOR_G00095900</name>
</gene>
<feature type="region of interest" description="Disordered" evidence="1">
    <location>
        <begin position="221"/>
        <end position="286"/>
    </location>
</feature>
<accession>A0A8T3DMH9</accession>
<feature type="compositionally biased region" description="Basic and acidic residues" evidence="1">
    <location>
        <begin position="64"/>
        <end position="78"/>
    </location>
</feature>
<feature type="compositionally biased region" description="Basic and acidic residues" evidence="1">
    <location>
        <begin position="1024"/>
        <end position="1036"/>
    </location>
</feature>
<evidence type="ECO:0000313" key="4">
    <source>
        <dbReference type="Proteomes" id="UP000829720"/>
    </source>
</evidence>
<feature type="compositionally biased region" description="Polar residues" evidence="1">
    <location>
        <begin position="1089"/>
        <end position="1100"/>
    </location>
</feature>
<feature type="compositionally biased region" description="Polar residues" evidence="1">
    <location>
        <begin position="826"/>
        <end position="837"/>
    </location>
</feature>
<feature type="region of interest" description="Disordered" evidence="1">
    <location>
        <begin position="960"/>
        <end position="1039"/>
    </location>
</feature>
<keyword evidence="4" id="KW-1185">Reference proteome</keyword>
<evidence type="ECO:0000313" key="3">
    <source>
        <dbReference type="EMBL" id="KAI1896547.1"/>
    </source>
</evidence>
<dbReference type="Proteomes" id="UP000829720">
    <property type="component" value="Unassembled WGS sequence"/>
</dbReference>
<feature type="region of interest" description="Disordered" evidence="1">
    <location>
        <begin position="416"/>
        <end position="437"/>
    </location>
</feature>
<dbReference type="PROSITE" id="PS52052">
    <property type="entry name" value="PEHE"/>
    <property type="match status" value="1"/>
</dbReference>
<dbReference type="InterPro" id="IPR029332">
    <property type="entry name" value="PEHE_dom"/>
</dbReference>
<comment type="caution">
    <text evidence="3">The sequence shown here is derived from an EMBL/GenBank/DDBJ whole genome shotgun (WGS) entry which is preliminary data.</text>
</comment>
<dbReference type="AlphaFoldDB" id="A0A8T3DMH9"/>
<feature type="region of interest" description="Disordered" evidence="1">
    <location>
        <begin position="169"/>
        <end position="208"/>
    </location>
</feature>
<dbReference type="Gene3D" id="6.10.250.3170">
    <property type="match status" value="1"/>
</dbReference>
<reference evidence="3" key="1">
    <citation type="submission" date="2021-01" db="EMBL/GenBank/DDBJ databases">
        <authorList>
            <person name="Zahm M."/>
            <person name="Roques C."/>
            <person name="Cabau C."/>
            <person name="Klopp C."/>
            <person name="Donnadieu C."/>
            <person name="Jouanno E."/>
            <person name="Lampietro C."/>
            <person name="Louis A."/>
            <person name="Herpin A."/>
            <person name="Echchiki A."/>
            <person name="Berthelot C."/>
            <person name="Parey E."/>
            <person name="Roest-Crollius H."/>
            <person name="Braasch I."/>
            <person name="Postlethwait J."/>
            <person name="Bobe J."/>
            <person name="Montfort J."/>
            <person name="Bouchez O."/>
            <person name="Begum T."/>
            <person name="Mejri S."/>
            <person name="Adams A."/>
            <person name="Chen W.-J."/>
            <person name="Guiguen Y."/>
        </authorList>
    </citation>
    <scope>NUCLEOTIDE SEQUENCE</scope>
    <source>
        <tissue evidence="3">Blood</tissue>
    </source>
</reference>
<feature type="compositionally biased region" description="Low complexity" evidence="1">
    <location>
        <begin position="844"/>
        <end position="867"/>
    </location>
</feature>
<feature type="region of interest" description="Disordered" evidence="1">
    <location>
        <begin position="826"/>
        <end position="874"/>
    </location>
</feature>
<dbReference type="EMBL" id="JAERUA010000008">
    <property type="protein sequence ID" value="KAI1896547.1"/>
    <property type="molecule type" value="Genomic_DNA"/>
</dbReference>
<protein>
    <recommendedName>
        <fullName evidence="2">PEHE domain-containing protein</fullName>
    </recommendedName>
</protein>
<feature type="region of interest" description="Disordered" evidence="1">
    <location>
        <begin position="64"/>
        <end position="84"/>
    </location>
</feature>
<dbReference type="SMART" id="SM01300">
    <property type="entry name" value="PEHE"/>
    <property type="match status" value="1"/>
</dbReference>
<feature type="compositionally biased region" description="Polar residues" evidence="1">
    <location>
        <begin position="226"/>
        <end position="249"/>
    </location>
</feature>
<sequence length="1119" mass="122621">MAAMAPALTDTPAEAHHIRFKLAPPSSTLSPGSVENNSNASNILISSNGTVKCKAIVSPSEEHSLDFRGSSKKEEQHSEVAPTPLGKLQPLVASYLCSDVTSVPSTKESLKLQGVLIKQSVLKTHGILPNSYFTSTDFLPRKHQSLELSGEQLKTLMSVGGQPVANGLAKKLAKPSTERDRVTLVNGGRPPVESPPQVPQEVNPTVSKGELPNHVMLQKQPEGVSCTASNNSKQSSPLGSDTSAMSYSKPQCRRGRTDGPDQQSWAAVDGEGAGCSGQGTQAASPACDQQPAFSCLDTEVRDRTLLSQSRQGEIEGRLRRLRKRLQVVQAKQVERHVQQQLGGFLQTTFSKLPSLDNLRQRSSAVLTRKAEAALWRAASDPGAEDGLGRFLKGGSVPSELERLSLSGTANLHTVEGAFDSDATESSSGGETDVEEEELTKVDIEQRHISLWRRAEGRYALERASIISHWNWLQAHISDLEYRIRQQTDIYRQIRTNKGSIELGDSAPCEVPVEDGAQLKTEAVGCQVTQECSLEGTEGTVLSQSHTTEPSLCKGSGPGRPVNGIINSLHPNLPDCGSAESSDTEEQVSKKQRLAPLLSPPNSTCVAARTRPLLSYKKRRLIRPSMVANLNRKVQKVSGSHCGCDVNPLCATCGGHATPSVDPLYEHPLLERLSHFDPCIHPILSFSDDVSMSFHLQRMMKFHWQNKPLEKMRPLKKLSLKHKISLSSHLQDPCSTSKDKHKLTNSLLTSIRLSHHKMRPEKLRRQQLDSLLVGSKLEGRSLCKGERGQGLSSGAYDKIYSRKRSREHYLERADTNPKLFMDTGSPCSSMASLHTPTHSPLMRQLSTSSESSTLLGPNSQSTSSTPQPIRRRRGESSFDINNIVIPMSVAATTRVEKLQYKEILTPSWREVDIFAKPIADEDENVEIEDLTDAAFALLHLPCEEQERSRWSWMASAPAKRRGSRSYRSLDGRTTPLLGGTNPSTPQPVSPDMAHFHTLQDYGPVPSPHSPASPDLLSNPYTPGSRDSHRLHSGEDTRCSTPDFTFEELTVQPWEHRNFPLAEDPVLETEDQSSPEKDLAGRAMRRISDGKTGSSKSESENGPASPLPDDSSMQKPLTALR</sequence>
<evidence type="ECO:0000259" key="2">
    <source>
        <dbReference type="PROSITE" id="PS52052"/>
    </source>
</evidence>
<dbReference type="Pfam" id="PF15275">
    <property type="entry name" value="PEHE"/>
    <property type="match status" value="1"/>
</dbReference>
<evidence type="ECO:0000256" key="1">
    <source>
        <dbReference type="SAM" id="MobiDB-lite"/>
    </source>
</evidence>